<dbReference type="EMBL" id="QTTT01000001">
    <property type="protein sequence ID" value="REF01097.1"/>
    <property type="molecule type" value="Genomic_DNA"/>
</dbReference>
<evidence type="ECO:0000313" key="1">
    <source>
        <dbReference type="EMBL" id="REF01097.1"/>
    </source>
</evidence>
<reference evidence="1 2" key="1">
    <citation type="submission" date="2018-08" db="EMBL/GenBank/DDBJ databases">
        <title>Sequencing the genomes of 1000 actinobacteria strains.</title>
        <authorList>
            <person name="Klenk H.-P."/>
        </authorList>
    </citation>
    <scope>NUCLEOTIDE SEQUENCE [LARGE SCALE GENOMIC DNA]</scope>
    <source>
        <strain evidence="1 2">DSM 43927</strain>
    </source>
</reference>
<name>A0A3D9SYS5_9ACTN</name>
<proteinExistence type="predicted"/>
<accession>A0A3D9SYS5</accession>
<dbReference type="AlphaFoldDB" id="A0A3D9SYS5"/>
<comment type="caution">
    <text evidence="1">The sequence shown here is derived from an EMBL/GenBank/DDBJ whole genome shotgun (WGS) entry which is preliminary data.</text>
</comment>
<dbReference type="Proteomes" id="UP000256661">
    <property type="component" value="Unassembled WGS sequence"/>
</dbReference>
<organism evidence="1 2">
    <name type="scientific">Thermomonospora umbrina</name>
    <dbReference type="NCBI Taxonomy" id="111806"/>
    <lineage>
        <taxon>Bacteria</taxon>
        <taxon>Bacillati</taxon>
        <taxon>Actinomycetota</taxon>
        <taxon>Actinomycetes</taxon>
        <taxon>Streptosporangiales</taxon>
        <taxon>Thermomonosporaceae</taxon>
        <taxon>Thermomonospora</taxon>
    </lineage>
</organism>
<protein>
    <submittedName>
        <fullName evidence="1">Uncharacterized protein</fullName>
    </submittedName>
</protein>
<evidence type="ECO:0000313" key="2">
    <source>
        <dbReference type="Proteomes" id="UP000256661"/>
    </source>
</evidence>
<gene>
    <name evidence="1" type="ORF">DFJ69_6696</name>
</gene>
<keyword evidence="2" id="KW-1185">Reference proteome</keyword>
<sequence>MVSAGVLAALVLTVPRACGREPAVTTPTGVVHAVTVPAAPAASRVTGVAVFGLVQPGERPGEVLFARARRQRPGGPETLRAVAVRPEQSLTAAPGAAVRLTVPLADVEPSDPRRGVPVAAERLPTLFRAAQERLGALHDRARMFDLWLDDRGRVVRMHHHFSP</sequence>